<dbReference type="RefSeq" id="WP_127028407.1">
    <property type="nucleotide sequence ID" value="NZ_RYFG02000109.1"/>
</dbReference>
<evidence type="ECO:0000313" key="3">
    <source>
        <dbReference type="Proteomes" id="UP000733744"/>
    </source>
</evidence>
<name>A0ABY3C7L0_9GAMM</name>
<dbReference type="InterPro" id="IPR036909">
    <property type="entry name" value="Cyt_c-like_dom_sf"/>
</dbReference>
<feature type="signal peptide" evidence="1">
    <location>
        <begin position="1"/>
        <end position="21"/>
    </location>
</feature>
<protein>
    <submittedName>
        <fullName evidence="2">Cytochrome c</fullName>
    </submittedName>
</protein>
<gene>
    <name evidence="2" type="ORF">EKO24_015435</name>
</gene>
<dbReference type="SUPFAM" id="SSF46626">
    <property type="entry name" value="Cytochrome c"/>
    <property type="match status" value="1"/>
</dbReference>
<dbReference type="EMBL" id="RYFG02000109">
    <property type="protein sequence ID" value="TRW92057.1"/>
    <property type="molecule type" value="Genomic_DNA"/>
</dbReference>
<proteinExistence type="predicted"/>
<comment type="caution">
    <text evidence="2">The sequence shown here is derived from an EMBL/GenBank/DDBJ whole genome shotgun (WGS) entry which is preliminary data.</text>
</comment>
<dbReference type="Proteomes" id="UP000733744">
    <property type="component" value="Unassembled WGS sequence"/>
</dbReference>
<feature type="chain" id="PRO_5046406866" evidence="1">
    <location>
        <begin position="22"/>
        <end position="228"/>
    </location>
</feature>
<evidence type="ECO:0000313" key="2">
    <source>
        <dbReference type="EMBL" id="TRW92057.1"/>
    </source>
</evidence>
<evidence type="ECO:0000256" key="1">
    <source>
        <dbReference type="SAM" id="SignalP"/>
    </source>
</evidence>
<sequence length="228" mass="24327">MNTKSTLVILSLFFTAGNAFATDPFYEGANGIREQIFVPHCLGCHSSNLAGSARNGAPDSFNWDTYEATLQNAARAVARATDPMPSFNDGIPVLNQEQSAAMLAWQRNGYPRAATTSGIANYSYDNNMLTLPVVNVGSQTYNATLRLNTINSSPTGIGFVLETAQPTTDSSGNAANFFPTTGQMTIPVVQLMQNGASQNQVSAELTLVPNSNPFLFILNSYNTVPGAQ</sequence>
<keyword evidence="1" id="KW-0732">Signal</keyword>
<reference evidence="2 3" key="1">
    <citation type="journal article" date="2019" name="Antonie Van Leeuwenhoek">
        <title>Description of 'Ca. Methylobacter oryzae' KRF1, a novel species from the environmentally important Methylobacter clade 2.</title>
        <authorList>
            <person name="Khatri K."/>
            <person name="Mohite J.A."/>
            <person name="Pandit P.S."/>
            <person name="Bahulikar R."/>
            <person name="Rahalkar M.C."/>
        </authorList>
    </citation>
    <scope>NUCLEOTIDE SEQUENCE [LARGE SCALE GENOMIC DNA]</scope>
    <source>
        <strain evidence="2 3">KRF1</strain>
    </source>
</reference>
<dbReference type="Gene3D" id="1.10.760.10">
    <property type="entry name" value="Cytochrome c-like domain"/>
    <property type="match status" value="1"/>
</dbReference>
<organism evidence="2 3">
    <name type="scientific">Candidatus Methylobacter oryzae</name>
    <dbReference type="NCBI Taxonomy" id="2497749"/>
    <lineage>
        <taxon>Bacteria</taxon>
        <taxon>Pseudomonadati</taxon>
        <taxon>Pseudomonadota</taxon>
        <taxon>Gammaproteobacteria</taxon>
        <taxon>Methylococcales</taxon>
        <taxon>Methylococcaceae</taxon>
        <taxon>Methylobacter</taxon>
    </lineage>
</organism>
<keyword evidence="3" id="KW-1185">Reference proteome</keyword>
<accession>A0ABY3C7L0</accession>